<organism evidence="2">
    <name type="scientific">Acyrthosiphon pisum</name>
    <name type="common">Pea aphid</name>
    <dbReference type="NCBI Taxonomy" id="7029"/>
    <lineage>
        <taxon>Eukaryota</taxon>
        <taxon>Metazoa</taxon>
        <taxon>Ecdysozoa</taxon>
        <taxon>Arthropoda</taxon>
        <taxon>Hexapoda</taxon>
        <taxon>Insecta</taxon>
        <taxon>Pterygota</taxon>
        <taxon>Neoptera</taxon>
        <taxon>Paraneoptera</taxon>
        <taxon>Hemiptera</taxon>
        <taxon>Sternorrhyncha</taxon>
        <taxon>Aphidomorpha</taxon>
        <taxon>Aphidoidea</taxon>
        <taxon>Aphididae</taxon>
        <taxon>Macrosiphini</taxon>
        <taxon>Acyrthosiphon</taxon>
    </lineage>
</organism>
<name>C4WXL7_ACYPI</name>
<protein>
    <submittedName>
        <fullName evidence="2">ACYPI002970 protein</fullName>
    </submittedName>
</protein>
<reference evidence="2" key="1">
    <citation type="submission" date="2009-06" db="EMBL/GenBank/DDBJ databases">
        <title>A full-length cDNA resource of the pea aphid, Acyrthosiphon pisum.</title>
        <authorList>
            <person name="Shigenobu S."/>
            <person name="Nakabachi A."/>
            <person name="Richards S."/>
        </authorList>
    </citation>
    <scope>NUCLEOTIDE SEQUENCE</scope>
    <source>
        <strain evidence="2">LSR1</strain>
        <tissue evidence="2">Whole body</tissue>
    </source>
</reference>
<feature type="compositionally biased region" description="Low complexity" evidence="1">
    <location>
        <begin position="40"/>
        <end position="56"/>
    </location>
</feature>
<sequence>MSSSSPPVDCQKPVKVKSRWTQSCQIEMMMEESQSSLDMSDTVTDVSLSDSNDSTDYSSEFNSLELRNLVGIAITEQTIDNQIRKNKKSLPKMLLQKNIKRNNCLICLTMIRKTNLNTIFHKNLYKRNTSVDWNTISFFNQRVLII</sequence>
<dbReference type="AlphaFoldDB" id="C4WXL7"/>
<gene>
    <name evidence="2" type="primary">ACYPI002970</name>
</gene>
<feature type="region of interest" description="Disordered" evidence="1">
    <location>
        <begin position="37"/>
        <end position="58"/>
    </location>
</feature>
<dbReference type="EMBL" id="AK342708">
    <property type="protein sequence ID" value="BAH72637.1"/>
    <property type="molecule type" value="mRNA"/>
</dbReference>
<accession>C4WXL7</accession>
<evidence type="ECO:0000313" key="2">
    <source>
        <dbReference type="EMBL" id="BAH72637.1"/>
    </source>
</evidence>
<dbReference type="OrthoDB" id="308383at2759"/>
<proteinExistence type="evidence at transcript level"/>
<evidence type="ECO:0000256" key="1">
    <source>
        <dbReference type="SAM" id="MobiDB-lite"/>
    </source>
</evidence>